<proteinExistence type="predicted"/>
<comment type="caution">
    <text evidence="3">The sequence shown here is derived from an EMBL/GenBank/DDBJ whole genome shotgun (WGS) entry which is preliminary data.</text>
</comment>
<dbReference type="AlphaFoldDB" id="A0AA37WV67"/>
<protein>
    <recommendedName>
        <fullName evidence="2">VWFA domain-containing protein</fullName>
    </recommendedName>
</protein>
<gene>
    <name evidence="3" type="ORF">GCM10007890_50770</name>
</gene>
<organism evidence="3 4">
    <name type="scientific">Methylobacterium tardum</name>
    <dbReference type="NCBI Taxonomy" id="374432"/>
    <lineage>
        <taxon>Bacteria</taxon>
        <taxon>Pseudomonadati</taxon>
        <taxon>Pseudomonadota</taxon>
        <taxon>Alphaproteobacteria</taxon>
        <taxon>Hyphomicrobiales</taxon>
        <taxon>Methylobacteriaceae</taxon>
        <taxon>Methylobacterium</taxon>
    </lineage>
</organism>
<dbReference type="Proteomes" id="UP001157440">
    <property type="component" value="Unassembled WGS sequence"/>
</dbReference>
<name>A0AA37WV67_9HYPH</name>
<dbReference type="SUPFAM" id="SSF53300">
    <property type="entry name" value="vWA-like"/>
    <property type="match status" value="1"/>
</dbReference>
<dbReference type="Gene3D" id="3.40.50.410">
    <property type="entry name" value="von Willebrand factor, type A domain"/>
    <property type="match status" value="1"/>
</dbReference>
<dbReference type="PROSITE" id="PS50234">
    <property type="entry name" value="VWFA"/>
    <property type="match status" value="1"/>
</dbReference>
<dbReference type="Pfam" id="PF13400">
    <property type="entry name" value="Tad"/>
    <property type="match status" value="1"/>
</dbReference>
<dbReference type="InterPro" id="IPR002035">
    <property type="entry name" value="VWF_A"/>
</dbReference>
<evidence type="ECO:0000256" key="1">
    <source>
        <dbReference type="SAM" id="Phobius"/>
    </source>
</evidence>
<accession>A0AA37WV67</accession>
<keyword evidence="1" id="KW-1133">Transmembrane helix</keyword>
<dbReference type="InterPro" id="IPR028087">
    <property type="entry name" value="Tad_N"/>
</dbReference>
<dbReference type="InterPro" id="IPR036465">
    <property type="entry name" value="vWFA_dom_sf"/>
</dbReference>
<keyword evidence="1" id="KW-0812">Transmembrane</keyword>
<keyword evidence="1" id="KW-0472">Membrane</keyword>
<evidence type="ECO:0000259" key="2">
    <source>
        <dbReference type="PROSITE" id="PS50234"/>
    </source>
</evidence>
<feature type="domain" description="VWFA" evidence="2">
    <location>
        <begin position="340"/>
        <end position="502"/>
    </location>
</feature>
<keyword evidence="4" id="KW-1185">Reference proteome</keyword>
<dbReference type="EMBL" id="BSPL01000024">
    <property type="protein sequence ID" value="GLS73062.1"/>
    <property type="molecule type" value="Genomic_DNA"/>
</dbReference>
<reference evidence="4" key="1">
    <citation type="journal article" date="2019" name="Int. J. Syst. Evol. Microbiol.">
        <title>The Global Catalogue of Microorganisms (GCM) 10K type strain sequencing project: providing services to taxonomists for standard genome sequencing and annotation.</title>
        <authorList>
            <consortium name="The Broad Institute Genomics Platform"/>
            <consortium name="The Broad Institute Genome Sequencing Center for Infectious Disease"/>
            <person name="Wu L."/>
            <person name="Ma J."/>
        </authorList>
    </citation>
    <scope>NUCLEOTIDE SEQUENCE [LARGE SCALE GENOMIC DNA]</scope>
    <source>
        <strain evidence="4">NBRC 103632</strain>
    </source>
</reference>
<sequence length="513" mass="55406">MLYQRLFVRFRTNSDGNFAAIFALAMVPFVMVGGMGIDYGINVAVRQKAQNAVDATVLTLAKLSTTVSDQDLQAKADTQVKALLSDGRLRDAVVTAKRDGDTIRVEIVGNTRTPITSIAGFRQLPIDVTAVARRGSGNLEVALVLDNTGSMKGTKLANLKSAATSLAESMFKEVDPAKPNSLKMAVVPFSMTVNIGAGYANASFMDVDAKSSIHKEIFAVKDATANRFSLFGKMKVAWAGCVETRPTPYDVQEQPPTVATPDTLYVPMFAPDESDNDGSAINDYMLDYPTGTRSQSSNDRTRQGQVAKYGSNKILPAASSTQSGTGYHYGPNSGCELQPLTRLTTTKATITDAITAMTVLGDTNIATGLMWGWHVLSPNAPFSDGALYTDEKTRKYVVLMTDGQNQSAPSNSDNQSYYSGIGFIWNNRIGTTSYDNATRTKYMDARTAQLCTNMKSAGIQIFTVRVEVTDGTSDMLRNCATTPDMFYDVKNSSALNDVFASIGSQINELRIAK</sequence>
<evidence type="ECO:0000313" key="3">
    <source>
        <dbReference type="EMBL" id="GLS73062.1"/>
    </source>
</evidence>
<feature type="transmembrane region" description="Helical" evidence="1">
    <location>
        <begin position="21"/>
        <end position="41"/>
    </location>
</feature>
<evidence type="ECO:0000313" key="4">
    <source>
        <dbReference type="Proteomes" id="UP001157440"/>
    </source>
</evidence>
<dbReference type="RefSeq" id="WP_238196203.1">
    <property type="nucleotide sequence ID" value="NZ_BPQZ01000009.1"/>
</dbReference>